<name>A0A7K3TDH6_9BIFI</name>
<proteinExistence type="inferred from homology"/>
<evidence type="ECO:0000256" key="1">
    <source>
        <dbReference type="ARBA" id="ARBA00008007"/>
    </source>
</evidence>
<dbReference type="AlphaFoldDB" id="A0A7K3TDH6"/>
<sequence length="114" mass="12218">MTRRGRWHMRAVAERTAAILRGHGIAVEVRPWCRTVNVAAKSVETMSSAQRNARIRGNIVVTDPAACHNRTAIVVDDIITTGATMRQCVGALTDQGARVVGALALASVQRDDAA</sequence>
<organism evidence="3 4">
    <name type="scientific">Bifidobacterium ramosum</name>
    <dbReference type="NCBI Taxonomy" id="1798158"/>
    <lineage>
        <taxon>Bacteria</taxon>
        <taxon>Bacillati</taxon>
        <taxon>Actinomycetota</taxon>
        <taxon>Actinomycetes</taxon>
        <taxon>Bifidobacteriales</taxon>
        <taxon>Bifidobacteriaceae</taxon>
        <taxon>Bifidobacterium</taxon>
    </lineage>
</organism>
<comment type="caution">
    <text evidence="3">The sequence shown here is derived from an EMBL/GenBank/DDBJ whole genome shotgun (WGS) entry which is preliminary data.</text>
</comment>
<accession>A0A7K3TDH6</accession>
<evidence type="ECO:0000313" key="3">
    <source>
        <dbReference type="EMBL" id="NEG72209.1"/>
    </source>
</evidence>
<dbReference type="Gene3D" id="3.40.50.2020">
    <property type="match status" value="1"/>
</dbReference>
<dbReference type="PANTHER" id="PTHR47505">
    <property type="entry name" value="DNA UTILIZATION PROTEIN YHGH"/>
    <property type="match status" value="1"/>
</dbReference>
<dbReference type="Pfam" id="PF00156">
    <property type="entry name" value="Pribosyltran"/>
    <property type="match status" value="1"/>
</dbReference>
<gene>
    <name evidence="3" type="ORF">GFD24_08360</name>
</gene>
<dbReference type="OrthoDB" id="5242900at2"/>
<dbReference type="InterPro" id="IPR029057">
    <property type="entry name" value="PRTase-like"/>
</dbReference>
<dbReference type="PANTHER" id="PTHR47505:SF1">
    <property type="entry name" value="DNA UTILIZATION PROTEIN YHGH"/>
    <property type="match status" value="1"/>
</dbReference>
<protein>
    <recommendedName>
        <fullName evidence="2">Phosphoribosyltransferase domain-containing protein</fullName>
    </recommendedName>
</protein>
<dbReference type="InterPro" id="IPR000836">
    <property type="entry name" value="PRTase_dom"/>
</dbReference>
<dbReference type="InterPro" id="IPR051910">
    <property type="entry name" value="ComF/GntX_DNA_util-trans"/>
</dbReference>
<evidence type="ECO:0000259" key="2">
    <source>
        <dbReference type="Pfam" id="PF00156"/>
    </source>
</evidence>
<dbReference type="CDD" id="cd06223">
    <property type="entry name" value="PRTases_typeI"/>
    <property type="match status" value="1"/>
</dbReference>
<dbReference type="Proteomes" id="UP000469943">
    <property type="component" value="Unassembled WGS sequence"/>
</dbReference>
<evidence type="ECO:0000313" key="4">
    <source>
        <dbReference type="Proteomes" id="UP000469943"/>
    </source>
</evidence>
<feature type="domain" description="Phosphoribosyltransferase" evidence="2">
    <location>
        <begin position="33"/>
        <end position="107"/>
    </location>
</feature>
<dbReference type="EMBL" id="WHZX01000006">
    <property type="protein sequence ID" value="NEG72209.1"/>
    <property type="molecule type" value="Genomic_DNA"/>
</dbReference>
<reference evidence="3 4" key="1">
    <citation type="submission" date="2019-10" db="EMBL/GenBank/DDBJ databases">
        <title>Bifidobacterium from non-human primates.</title>
        <authorList>
            <person name="Modesto M."/>
        </authorList>
    </citation>
    <scope>NUCLEOTIDE SEQUENCE [LARGE SCALE GENOMIC DNA]</scope>
    <source>
        <strain evidence="3 4">TREM</strain>
    </source>
</reference>
<dbReference type="SUPFAM" id="SSF53271">
    <property type="entry name" value="PRTase-like"/>
    <property type="match status" value="1"/>
</dbReference>
<comment type="similarity">
    <text evidence="1">Belongs to the ComF/GntX family.</text>
</comment>